<name>A0ABW3A6M3_9ACTN</name>
<dbReference type="InterPro" id="IPR008979">
    <property type="entry name" value="Galactose-bd-like_sf"/>
</dbReference>
<dbReference type="EMBL" id="JBHTHM010001434">
    <property type="protein sequence ID" value="MFD0786565.1"/>
    <property type="molecule type" value="Genomic_DNA"/>
</dbReference>
<keyword evidence="1" id="KW-0808">Transferase</keyword>
<keyword evidence="1" id="KW-0418">Kinase</keyword>
<sequence length="172" mass="18864">SAPPQAEPPAPAVGPLRVRDVRIVDPDSKLRDELDDADKVIDGDRDKGWGTDTYTTANFGNRKSGMGVWIDLGSQRTVKSVQVSLSSTGATAELLTGTTNPPSTSNGDKQLVQDYKKTRIGQPFEEHDGTTMAFDGFDADTQYRYLLFWITKLPPNDRGYQIDVQEITVQGS</sequence>
<reference evidence="2" key="1">
    <citation type="journal article" date="2019" name="Int. J. Syst. Evol. Microbiol.">
        <title>The Global Catalogue of Microorganisms (GCM) 10K type strain sequencing project: providing services to taxonomists for standard genome sequencing and annotation.</title>
        <authorList>
            <consortium name="The Broad Institute Genomics Platform"/>
            <consortium name="The Broad Institute Genome Sequencing Center for Infectious Disease"/>
            <person name="Wu L."/>
            <person name="Ma J."/>
        </authorList>
    </citation>
    <scope>NUCLEOTIDE SEQUENCE [LARGE SCALE GENOMIC DNA]</scope>
    <source>
        <strain evidence="2">JCM 32148</strain>
    </source>
</reference>
<dbReference type="Gene3D" id="2.60.120.260">
    <property type="entry name" value="Galactose-binding domain-like"/>
    <property type="match status" value="1"/>
</dbReference>
<protein>
    <submittedName>
        <fullName evidence="1">Serine/threonine protein kinase</fullName>
    </submittedName>
</protein>
<proteinExistence type="predicted"/>
<accession>A0ABW3A6M3</accession>
<dbReference type="SUPFAM" id="SSF49785">
    <property type="entry name" value="Galactose-binding domain-like"/>
    <property type="match status" value="1"/>
</dbReference>
<dbReference type="GO" id="GO:0004674">
    <property type="term" value="F:protein serine/threonine kinase activity"/>
    <property type="evidence" value="ECO:0007669"/>
    <property type="project" value="UniProtKB-KW"/>
</dbReference>
<evidence type="ECO:0000313" key="2">
    <source>
        <dbReference type="Proteomes" id="UP001597053"/>
    </source>
</evidence>
<organism evidence="1 2">
    <name type="scientific">Micromonospora azadirachtae</name>
    <dbReference type="NCBI Taxonomy" id="1970735"/>
    <lineage>
        <taxon>Bacteria</taxon>
        <taxon>Bacillati</taxon>
        <taxon>Actinomycetota</taxon>
        <taxon>Actinomycetes</taxon>
        <taxon>Micromonosporales</taxon>
        <taxon>Micromonosporaceae</taxon>
        <taxon>Micromonospora</taxon>
    </lineage>
</organism>
<evidence type="ECO:0000313" key="1">
    <source>
        <dbReference type="EMBL" id="MFD0786565.1"/>
    </source>
</evidence>
<comment type="caution">
    <text evidence="1">The sequence shown here is derived from an EMBL/GenBank/DDBJ whole genome shotgun (WGS) entry which is preliminary data.</text>
</comment>
<keyword evidence="2" id="KW-1185">Reference proteome</keyword>
<dbReference type="Proteomes" id="UP001597053">
    <property type="component" value="Unassembled WGS sequence"/>
</dbReference>
<gene>
    <name evidence="1" type="ORF">ACFQZ8_21910</name>
</gene>
<keyword evidence="1" id="KW-0723">Serine/threonine-protein kinase</keyword>
<feature type="non-terminal residue" evidence="1">
    <location>
        <position position="1"/>
    </location>
</feature>